<evidence type="ECO:0000313" key="4">
    <source>
        <dbReference type="Proteomes" id="UP001642484"/>
    </source>
</evidence>
<evidence type="ECO:0000313" key="2">
    <source>
        <dbReference type="EMBL" id="CAK9070462.1"/>
    </source>
</evidence>
<accession>A0ABP0P773</accession>
<comment type="caution">
    <text evidence="3">The sequence shown here is derived from an EMBL/GenBank/DDBJ whole genome shotgun (WGS) entry which is preliminary data.</text>
</comment>
<dbReference type="Proteomes" id="UP001642484">
    <property type="component" value="Unassembled WGS sequence"/>
</dbReference>
<evidence type="ECO:0000313" key="3">
    <source>
        <dbReference type="EMBL" id="CAK9070535.1"/>
    </source>
</evidence>
<dbReference type="EMBL" id="CAXAMN010022507">
    <property type="protein sequence ID" value="CAK9070462.1"/>
    <property type="molecule type" value="Genomic_DNA"/>
</dbReference>
<feature type="compositionally biased region" description="Basic residues" evidence="1">
    <location>
        <begin position="9"/>
        <end position="18"/>
    </location>
</feature>
<reference evidence="3 4" key="1">
    <citation type="submission" date="2024-02" db="EMBL/GenBank/DDBJ databases">
        <authorList>
            <person name="Chen Y."/>
            <person name="Shah S."/>
            <person name="Dougan E. K."/>
            <person name="Thang M."/>
            <person name="Chan C."/>
        </authorList>
    </citation>
    <scope>NUCLEOTIDE SEQUENCE [LARGE SCALE GENOMIC DNA]</scope>
</reference>
<dbReference type="EMBL" id="CAXAMN010022518">
    <property type="protein sequence ID" value="CAK9070535.1"/>
    <property type="molecule type" value="Genomic_DNA"/>
</dbReference>
<protein>
    <submittedName>
        <fullName evidence="3">Uncharacterized protein</fullName>
    </submittedName>
</protein>
<name>A0ABP0P773_9DINO</name>
<sequence length="217" mass="24601">MAEELAKLKGAKLNKKLSFHTPPPKISAPSPEPKHPAGEASQADASAGLGTDAQSAPPATEGARLARLRRMCEMKPSGRCHVPPDIHKRWKEGTKADREAMVDELEAAGWSKDTECDFCTDMFVSRITKIFAKTNRLSKRKKRGWYTKEAMSTVLGWSASYIKHVVEYCEKPGNIDRLTKKDRYNKKLMKYYVTYEEGDEEVSEDEERNVQEDREAF</sequence>
<evidence type="ECO:0000256" key="1">
    <source>
        <dbReference type="SAM" id="MobiDB-lite"/>
    </source>
</evidence>
<organism evidence="3 4">
    <name type="scientific">Durusdinium trenchii</name>
    <dbReference type="NCBI Taxonomy" id="1381693"/>
    <lineage>
        <taxon>Eukaryota</taxon>
        <taxon>Sar</taxon>
        <taxon>Alveolata</taxon>
        <taxon>Dinophyceae</taxon>
        <taxon>Suessiales</taxon>
        <taxon>Symbiodiniaceae</taxon>
        <taxon>Durusdinium</taxon>
    </lineage>
</organism>
<gene>
    <name evidence="2" type="ORF">CCMP2556_LOCUS34654</name>
    <name evidence="3" type="ORF">CCMP2556_LOCUS34695</name>
</gene>
<feature type="region of interest" description="Disordered" evidence="1">
    <location>
        <begin position="1"/>
        <end position="61"/>
    </location>
</feature>
<proteinExistence type="predicted"/>
<keyword evidence="4" id="KW-1185">Reference proteome</keyword>